<dbReference type="EMBL" id="LR134441">
    <property type="protein sequence ID" value="VEH96240.1"/>
    <property type="molecule type" value="Genomic_DNA"/>
</dbReference>
<evidence type="ECO:0000313" key="1">
    <source>
        <dbReference type="EMBL" id="KEY19874.1"/>
    </source>
</evidence>
<gene>
    <name evidence="1" type="ORF">HY04_01205</name>
    <name evidence="2" type="ORF">NCTC13489_00385</name>
</gene>
<dbReference type="EMBL" id="JPEP01000001">
    <property type="protein sequence ID" value="KEY19874.1"/>
    <property type="molecule type" value="Genomic_DNA"/>
</dbReference>
<dbReference type="KEGG" id="cant:NCTC13489_00385"/>
<dbReference type="RefSeq" id="WP_034716339.1">
    <property type="nucleotide sequence ID" value="NZ_FOIX01000002.1"/>
</dbReference>
<dbReference type="STRING" id="266748.HY04_01205"/>
<protein>
    <recommendedName>
        <fullName evidence="5">Beta-glucosidase/6-phospho-beta-glucosidase/beta-galactosidase</fullName>
    </recommendedName>
</protein>
<dbReference type="Gene3D" id="3.20.20.80">
    <property type="entry name" value="Glycosidases"/>
    <property type="match status" value="1"/>
</dbReference>
<keyword evidence="3" id="KW-1185">Reference proteome</keyword>
<dbReference type="Proteomes" id="UP000270036">
    <property type="component" value="Chromosome"/>
</dbReference>
<dbReference type="OrthoDB" id="9816564at2"/>
<proteinExistence type="predicted"/>
<dbReference type="InterPro" id="IPR017853">
    <property type="entry name" value="GH"/>
</dbReference>
<organism evidence="2 4">
    <name type="scientific">Kaistella antarctica</name>
    <dbReference type="NCBI Taxonomy" id="266748"/>
    <lineage>
        <taxon>Bacteria</taxon>
        <taxon>Pseudomonadati</taxon>
        <taxon>Bacteroidota</taxon>
        <taxon>Flavobacteriia</taxon>
        <taxon>Flavobacteriales</taxon>
        <taxon>Weeksellaceae</taxon>
        <taxon>Chryseobacterium group</taxon>
        <taxon>Kaistella</taxon>
    </lineage>
</organism>
<reference evidence="2 4" key="2">
    <citation type="submission" date="2018-12" db="EMBL/GenBank/DDBJ databases">
        <authorList>
            <consortium name="Pathogen Informatics"/>
        </authorList>
    </citation>
    <scope>NUCLEOTIDE SEQUENCE [LARGE SCALE GENOMIC DNA]</scope>
    <source>
        <strain evidence="2 4">NCTC13489</strain>
    </source>
</reference>
<reference evidence="1 3" key="1">
    <citation type="submission" date="2014-07" db="EMBL/GenBank/DDBJ databases">
        <authorList>
            <person name="Pisani N.G."/>
            <person name="Newman J.D."/>
        </authorList>
    </citation>
    <scope>NUCLEOTIDE SEQUENCE [LARGE SCALE GENOMIC DNA]</scope>
    <source>
        <strain evidence="1 3">LMG 24720</strain>
    </source>
</reference>
<name>A0A448NN54_9FLAO</name>
<sequence>MQNPFSSFFLGGFECADHINRSGERVNLLVTTQHHLRVEEDYQLLIDIGICSVREGICWSSVEISPGVFDFSEVLNRIKIADRLGVQQIWDMIHFGYPDDLFPTHPKFCERFTQLCVAFVKFYKAHSTQPLMIVPINEISFLSWFSGDVRGTVPFLEKSGWDLKYHLCKAAILGIKAIKEKDPSAIIILVEPLVKVHQNGELSDEQLFKINEYQFEAADMISGRICPELGGNTDLFDILGVNYYWNCQWIEGGETVYWPDSINARVPLRKLLFGAFLRYEKPIFISETGHFGAGRVEWLQEIATECQAVIKAGIPFWGVCIYPVTDRPNWDDLSEYSNCGIFDLDEEANRLPHLEYIVELKHQQLNFINEGSRKLV</sequence>
<dbReference type="SUPFAM" id="SSF51445">
    <property type="entry name" value="(Trans)glycosidases"/>
    <property type="match status" value="1"/>
</dbReference>
<evidence type="ECO:0008006" key="5">
    <source>
        <dbReference type="Google" id="ProtNLM"/>
    </source>
</evidence>
<dbReference type="AlphaFoldDB" id="A0A448NN54"/>
<evidence type="ECO:0000313" key="3">
    <source>
        <dbReference type="Proteomes" id="UP000028349"/>
    </source>
</evidence>
<evidence type="ECO:0000313" key="2">
    <source>
        <dbReference type="EMBL" id="VEH96240.1"/>
    </source>
</evidence>
<dbReference type="Proteomes" id="UP000028349">
    <property type="component" value="Unassembled WGS sequence"/>
</dbReference>
<evidence type="ECO:0000313" key="4">
    <source>
        <dbReference type="Proteomes" id="UP000270036"/>
    </source>
</evidence>
<accession>A0A448NN54</accession>